<comment type="similarity">
    <text evidence="2">Belongs to the syntrophin family.</text>
</comment>
<organism evidence="6 7">
    <name type="scientific">Rotaria magnacalcarata</name>
    <dbReference type="NCBI Taxonomy" id="392030"/>
    <lineage>
        <taxon>Eukaryota</taxon>
        <taxon>Metazoa</taxon>
        <taxon>Spiralia</taxon>
        <taxon>Gnathifera</taxon>
        <taxon>Rotifera</taxon>
        <taxon>Eurotatoria</taxon>
        <taxon>Bdelloidea</taxon>
        <taxon>Philodinida</taxon>
        <taxon>Philodinidae</taxon>
        <taxon>Rotaria</taxon>
    </lineage>
</organism>
<dbReference type="PROSITE" id="PS50106">
    <property type="entry name" value="PDZ"/>
    <property type="match status" value="1"/>
</dbReference>
<proteinExistence type="inferred from homology"/>
<evidence type="ECO:0000313" key="5">
    <source>
        <dbReference type="EMBL" id="CAF5131254.1"/>
    </source>
</evidence>
<accession>A0A8S3ITR9</accession>
<protein>
    <recommendedName>
        <fullName evidence="4">PDZ domain-containing protein</fullName>
    </recommendedName>
</protein>
<feature type="non-terminal residue" evidence="6">
    <location>
        <position position="155"/>
    </location>
</feature>
<comment type="caution">
    <text evidence="6">The sequence shown here is derived from an EMBL/GenBank/DDBJ whole genome shotgun (WGS) entry which is preliminary data.</text>
</comment>
<evidence type="ECO:0000256" key="1">
    <source>
        <dbReference type="ARBA" id="ARBA00004245"/>
    </source>
</evidence>
<evidence type="ECO:0000256" key="2">
    <source>
        <dbReference type="ARBA" id="ARBA00010798"/>
    </source>
</evidence>
<reference evidence="6" key="1">
    <citation type="submission" date="2021-02" db="EMBL/GenBank/DDBJ databases">
        <authorList>
            <person name="Nowell W R."/>
        </authorList>
    </citation>
    <scope>NUCLEOTIDE SEQUENCE</scope>
</reference>
<keyword evidence="3" id="KW-0963">Cytoplasm</keyword>
<dbReference type="InterPro" id="IPR001478">
    <property type="entry name" value="PDZ"/>
</dbReference>
<gene>
    <name evidence="5" type="ORF">BYL167_LOCUS68553</name>
    <name evidence="6" type="ORF">GIL414_LOCUS78490</name>
</gene>
<dbReference type="InterPro" id="IPR036034">
    <property type="entry name" value="PDZ_sf"/>
</dbReference>
<evidence type="ECO:0000256" key="3">
    <source>
        <dbReference type="ARBA" id="ARBA00023212"/>
    </source>
</evidence>
<dbReference type="Proteomes" id="UP000681720">
    <property type="component" value="Unassembled WGS sequence"/>
</dbReference>
<dbReference type="GO" id="GO:0005856">
    <property type="term" value="C:cytoskeleton"/>
    <property type="evidence" value="ECO:0007669"/>
    <property type="project" value="UniProtKB-SubCell"/>
</dbReference>
<dbReference type="AlphaFoldDB" id="A0A8S3ITR9"/>
<comment type="subcellular location">
    <subcellularLocation>
        <location evidence="1">Cytoplasm</location>
        <location evidence="1">Cytoskeleton</location>
    </subcellularLocation>
</comment>
<evidence type="ECO:0000313" key="7">
    <source>
        <dbReference type="Proteomes" id="UP000681720"/>
    </source>
</evidence>
<dbReference type="SUPFAM" id="SSF50156">
    <property type="entry name" value="PDZ domain-like"/>
    <property type="match status" value="1"/>
</dbReference>
<dbReference type="Pfam" id="PF00595">
    <property type="entry name" value="PDZ"/>
    <property type="match status" value="1"/>
</dbReference>
<sequence>FPVIISRVVYTNAHLLHVGDAILSINSENISTLTHDEVIQKLRDTSGDQVNLIVKYMNDMAPYLSSASATARSSFSSLIPMTQTSYTLPTSHSVRLRRQQNRMSAEYPSRYHRPGKQEQRLSLMLSDQRKDTDEYELLSRLLLCENENERCRHQL</sequence>
<dbReference type="PANTHER" id="PTHR10554:SF12">
    <property type="entry name" value="IP02644P"/>
    <property type="match status" value="1"/>
</dbReference>
<dbReference type="EMBL" id="CAJOBJ010350070">
    <property type="protein sequence ID" value="CAF5207037.1"/>
    <property type="molecule type" value="Genomic_DNA"/>
</dbReference>
<name>A0A8S3ITR9_9BILA</name>
<feature type="non-terminal residue" evidence="6">
    <location>
        <position position="1"/>
    </location>
</feature>
<dbReference type="Gene3D" id="2.30.42.10">
    <property type="match status" value="1"/>
</dbReference>
<evidence type="ECO:0000313" key="6">
    <source>
        <dbReference type="EMBL" id="CAF5207037.1"/>
    </source>
</evidence>
<dbReference type="PANTHER" id="PTHR10554">
    <property type="entry name" value="SYNTROPHIN"/>
    <property type="match status" value="1"/>
</dbReference>
<dbReference type="EMBL" id="CAJOBH010248136">
    <property type="protein sequence ID" value="CAF5131254.1"/>
    <property type="molecule type" value="Genomic_DNA"/>
</dbReference>
<feature type="domain" description="PDZ" evidence="4">
    <location>
        <begin position="1"/>
        <end position="47"/>
    </location>
</feature>
<dbReference type="GO" id="GO:0005198">
    <property type="term" value="F:structural molecule activity"/>
    <property type="evidence" value="ECO:0007669"/>
    <property type="project" value="InterPro"/>
</dbReference>
<dbReference type="GO" id="GO:0016010">
    <property type="term" value="C:dystrophin-associated glycoprotein complex"/>
    <property type="evidence" value="ECO:0007669"/>
    <property type="project" value="TreeGrafter"/>
</dbReference>
<keyword evidence="3" id="KW-0206">Cytoskeleton</keyword>
<dbReference type="Proteomes" id="UP000681967">
    <property type="component" value="Unassembled WGS sequence"/>
</dbReference>
<evidence type="ECO:0000259" key="4">
    <source>
        <dbReference type="PROSITE" id="PS50106"/>
    </source>
</evidence>
<dbReference type="InterPro" id="IPR015482">
    <property type="entry name" value="Syntrophin"/>
</dbReference>